<keyword evidence="4" id="KW-0779">Telomere</keyword>
<evidence type="ECO:0000256" key="6">
    <source>
        <dbReference type="ARBA" id="ARBA00023306"/>
    </source>
</evidence>
<gene>
    <name evidence="9" type="ORF">VHEMI04808</name>
</gene>
<evidence type="ECO:0000256" key="3">
    <source>
        <dbReference type="ARBA" id="ARBA00022454"/>
    </source>
</evidence>
<proteinExistence type="predicted"/>
<dbReference type="OrthoDB" id="5399929at2759"/>
<feature type="compositionally biased region" description="Basic and acidic residues" evidence="7">
    <location>
        <begin position="1201"/>
        <end position="1214"/>
    </location>
</feature>
<feature type="region of interest" description="Disordered" evidence="7">
    <location>
        <begin position="91"/>
        <end position="128"/>
    </location>
</feature>
<evidence type="ECO:0000256" key="4">
    <source>
        <dbReference type="ARBA" id="ARBA00022895"/>
    </source>
</evidence>
<feature type="compositionally biased region" description="Basic and acidic residues" evidence="7">
    <location>
        <begin position="1634"/>
        <end position="1644"/>
    </location>
</feature>
<reference evidence="9 10" key="1">
    <citation type="journal article" date="2015" name="Genome Announc.">
        <title>Draft Genome Sequence and Gene Annotation of the Entomopathogenic Fungus Verticillium hemipterigenum.</title>
        <authorList>
            <person name="Horn F."/>
            <person name="Habel A."/>
            <person name="Scharf D.H."/>
            <person name="Dworschak J."/>
            <person name="Brakhage A.A."/>
            <person name="Guthke R."/>
            <person name="Hertweck C."/>
            <person name="Linde J."/>
        </authorList>
    </citation>
    <scope>NUCLEOTIDE SEQUENCE [LARGE SCALE GENOMIC DNA]</scope>
</reference>
<evidence type="ECO:0000256" key="5">
    <source>
        <dbReference type="ARBA" id="ARBA00023242"/>
    </source>
</evidence>
<name>A0A0A1TH62_9HYPO</name>
<keyword evidence="6" id="KW-0131">Cell cycle</keyword>
<sequence length="1718" mass="188810">MASAVASASPTIFESLPARPPTPPREAQHDPEASAKAAVTRATVFEPDHSLQTPPNANTAAINGGSSRSNIGSSRLRKKVEWSAHTDYKDAVSYNDTSKPGKLSPPSAPPSAQSKPVKGILKPSSSPLPPINPLGGLTNGHATQTNIIEMLDSTIKQLAGADRHSRLDAYMTLARALKASNNLPDRVALQDKMSLFMQFIQRDVNAKGDNAGPDTSLINHALSLLATFLQFPAIASTLTADFGVFIVDHATRCFEDESVPKDVVRHLMQVVAFQNFSAKVMTSERVGRLILALHRIENHMTGKGIIMSRIHIYKRLVKQCRVHMITHTDWIKDLFTDLLSSIKEIRTQAVALGSEAGFSLRSEKQLMLKATEIFQSTYENETYIEFYIKKLQDLIKDRQTSATVPQTWGVIILFLRCPLDRWQHYGPWLTLVQSAFNMADATTKQEANFAWNRYIYLSILDTKISPKALGTLCQPLLSQLKRKTNPKQPQEALKLRNIVIGGICNLFYYAFAPGNEKYPPSMVWDVAVQPIVNLLISLDGKADMPTDCLIQAANLVEGLLDVSVPKVWRADRILDVALPSPSELPAIDSKWTRRHSDKILPFITPILEKSIMSLSDQEGSAFKLWQAFVGSIAAASAKDIKMSDETSKFLAAAFGLVSKLWSKGVPEDATPEDCTAFLNSIKAFVSVLIQKLGVLPFSEKRFSATVSDTFEPIATPSQGSERTQHADGVVRVPLHHLFIIFSSAPPGIGDGDALAQFFQAVLQPFFKDRTPKGRTDLSKELLQLIPRNALCPWGPWMLAAQNMCLPQDKLLNAPNGSSVDVEHSLGPSYRDMVLLLERGLSDFPNLPLRHWHGLFNAISVHSIQQIGHAGQTLALLEPLAKSIMEQYFAQTTIESDALSVTALKAVSALLLAAQPARDAQAINSARQRLWGTPISTSRTSTGDAFDAMYKLCNRVLELIYAKLPLEDDSEVSKMIDAVTKFLQASFPTAQLRVLANIQSGICPIIQDEAEKWADNKSQLTSMIYEMWDEVCTELIQSAGSNKDFTQQIEPLFMSAFQSKHGDVINKAAEAWNKLAKDEDSLECSDNLKSTLSSLQSKLDLVMPGANAAESGAQANSLGNPSFIALSSASSQHDNAAESTPTTAQPRVPQRSSSRRRTASARKEAENATKVTKAASTPRRLRHENSQLRFAHIASSSPMADESQHLTERQKEVRSRQRNNAGMYSDLVNSSPTKMEIDDGNTGLEHKESRPYSTPKRGSSFSKVISLTPTPRRGQFLQMDDDPPSSPPLPRPDPLQSEIQLRSRGSSVVESWQFSSPPGSPVVQQSASRAPRSQPQKSKQDTPVEAAQPQEEPTGKRVTRSRRHTIGAAADDELVIPSSIEVPEAAVDESVRTSRRRKQQQPASSPLKASGEVLQTPTKPSVPELRRMRSNPGPVSNVPEESELDPAPSPSNARGRRASRRRQTMESIPTTEPIPPPAAAPELPEPAIVIEVAKSEPSESTELKRKRKRPARQSSRSRKRRSVGGLPTMQTEESIESADEDNVALPAVEEVREVETVVASEPLKTPAVMPEPTRGSSKRRRTRTRSRGRKSSGPQSSPRKEEGDTDEEIFSQLTNESNAMAQSQAEHEQDDVPMEDIKTPIEELTPRAQPSVPESQAEVAEAPTSILSALEKGLSQLRGATLSRDEVYKMEDMLMDMKRELYAAEQRGRGTDSLPPGEV</sequence>
<dbReference type="GO" id="GO:0140445">
    <property type="term" value="C:chromosome, telomeric repeat region"/>
    <property type="evidence" value="ECO:0007669"/>
    <property type="project" value="TreeGrafter"/>
</dbReference>
<feature type="compositionally biased region" description="Polar residues" evidence="7">
    <location>
        <begin position="1610"/>
        <end position="1623"/>
    </location>
</feature>
<evidence type="ECO:0000313" key="9">
    <source>
        <dbReference type="EMBL" id="CEJ88741.1"/>
    </source>
</evidence>
<feature type="region of interest" description="Disordered" evidence="7">
    <location>
        <begin position="1127"/>
        <end position="1660"/>
    </location>
</feature>
<keyword evidence="10" id="KW-1185">Reference proteome</keyword>
<dbReference type="InterPro" id="IPR016024">
    <property type="entry name" value="ARM-type_fold"/>
</dbReference>
<evidence type="ECO:0000256" key="1">
    <source>
        <dbReference type="ARBA" id="ARBA00004123"/>
    </source>
</evidence>
<feature type="compositionally biased region" description="Polar residues" evidence="7">
    <location>
        <begin position="1217"/>
        <end position="1232"/>
    </location>
</feature>
<evidence type="ECO:0000256" key="7">
    <source>
        <dbReference type="SAM" id="MobiDB-lite"/>
    </source>
</evidence>
<feature type="compositionally biased region" description="Polar residues" evidence="7">
    <location>
        <begin position="1255"/>
        <end position="1268"/>
    </location>
</feature>
<dbReference type="HOGENOM" id="CLU_000830_2_0_1"/>
<feature type="region of interest" description="Disordered" evidence="7">
    <location>
        <begin position="1"/>
        <end position="78"/>
    </location>
</feature>
<feature type="compositionally biased region" description="Basic residues" evidence="7">
    <location>
        <begin position="1575"/>
        <end position="1589"/>
    </location>
</feature>
<dbReference type="Pfam" id="PF12231">
    <property type="entry name" value="Rif1_N"/>
    <property type="match status" value="1"/>
</dbReference>
<dbReference type="PANTHER" id="PTHR22928">
    <property type="entry name" value="TELOMERE-ASSOCIATED PROTEIN RIF1"/>
    <property type="match status" value="1"/>
</dbReference>
<dbReference type="GO" id="GO:0005634">
    <property type="term" value="C:nucleus"/>
    <property type="evidence" value="ECO:0007669"/>
    <property type="project" value="UniProtKB-SubCell"/>
</dbReference>
<evidence type="ECO:0000313" key="10">
    <source>
        <dbReference type="Proteomes" id="UP000039046"/>
    </source>
</evidence>
<dbReference type="EMBL" id="CDHN01000002">
    <property type="protein sequence ID" value="CEJ88741.1"/>
    <property type="molecule type" value="Genomic_DNA"/>
</dbReference>
<organism evidence="9 10">
    <name type="scientific">[Torrubiella] hemipterigena</name>
    <dbReference type="NCBI Taxonomy" id="1531966"/>
    <lineage>
        <taxon>Eukaryota</taxon>
        <taxon>Fungi</taxon>
        <taxon>Dikarya</taxon>
        <taxon>Ascomycota</taxon>
        <taxon>Pezizomycotina</taxon>
        <taxon>Sordariomycetes</taxon>
        <taxon>Hypocreomycetidae</taxon>
        <taxon>Hypocreales</taxon>
        <taxon>Clavicipitaceae</taxon>
        <taxon>Clavicipitaceae incertae sedis</taxon>
        <taxon>'Torrubiella' clade</taxon>
    </lineage>
</organism>
<protein>
    <recommendedName>
        <fullName evidence="8">Telomere-associated protein Rif1 N-terminal domain-containing protein</fullName>
    </recommendedName>
</protein>
<feature type="compositionally biased region" description="Polar residues" evidence="7">
    <location>
        <begin position="50"/>
        <end position="61"/>
    </location>
</feature>
<feature type="compositionally biased region" description="Basic residues" evidence="7">
    <location>
        <begin position="1503"/>
        <end position="1521"/>
    </location>
</feature>
<dbReference type="GO" id="GO:0000723">
    <property type="term" value="P:telomere maintenance"/>
    <property type="evidence" value="ECO:0007669"/>
    <property type="project" value="TreeGrafter"/>
</dbReference>
<dbReference type="STRING" id="1531966.A0A0A1TH62"/>
<keyword evidence="5" id="KW-0539">Nucleus</keyword>
<dbReference type="PANTHER" id="PTHR22928:SF3">
    <property type="entry name" value="TELOMERE-ASSOCIATED PROTEIN RIF1"/>
    <property type="match status" value="1"/>
</dbReference>
<evidence type="ECO:0000259" key="8">
    <source>
        <dbReference type="Pfam" id="PF12231"/>
    </source>
</evidence>
<dbReference type="Proteomes" id="UP000039046">
    <property type="component" value="Unassembled WGS sequence"/>
</dbReference>
<feature type="domain" description="Telomere-associated protein Rif1 N-terminal" evidence="8">
    <location>
        <begin position="158"/>
        <end position="528"/>
    </location>
</feature>
<feature type="compositionally biased region" description="Pro residues" evidence="7">
    <location>
        <begin position="1283"/>
        <end position="1292"/>
    </location>
</feature>
<comment type="subcellular location">
    <subcellularLocation>
        <location evidence="2">Chromosome</location>
        <location evidence="2">Telomere</location>
    </subcellularLocation>
    <subcellularLocation>
        <location evidence="1">Nucleus</location>
    </subcellularLocation>
</comment>
<dbReference type="SUPFAM" id="SSF48371">
    <property type="entry name" value="ARM repeat"/>
    <property type="match status" value="1"/>
</dbReference>
<dbReference type="InterPro" id="IPR022031">
    <property type="entry name" value="Rif1_N"/>
</dbReference>
<feature type="compositionally biased region" description="Basic and acidic residues" evidence="7">
    <location>
        <begin position="1492"/>
        <end position="1502"/>
    </location>
</feature>
<keyword evidence="3" id="KW-0158">Chromosome</keyword>
<feature type="compositionally biased region" description="Polar residues" evidence="7">
    <location>
        <begin position="1"/>
        <end position="12"/>
    </location>
</feature>
<feature type="compositionally biased region" description="Acidic residues" evidence="7">
    <location>
        <begin position="1532"/>
        <end position="1541"/>
    </location>
</feature>
<feature type="compositionally biased region" description="Polar residues" evidence="7">
    <location>
        <begin position="1127"/>
        <end position="1144"/>
    </location>
</feature>
<evidence type="ECO:0000256" key="2">
    <source>
        <dbReference type="ARBA" id="ARBA00004574"/>
    </source>
</evidence>
<accession>A0A0A1TH62</accession>
<feature type="compositionally biased region" description="Low complexity" evidence="7">
    <location>
        <begin position="98"/>
        <end position="125"/>
    </location>
</feature>
<feature type="compositionally biased region" description="Low complexity" evidence="7">
    <location>
        <begin position="1479"/>
        <end position="1491"/>
    </location>
</feature>
<feature type="compositionally biased region" description="Low complexity" evidence="7">
    <location>
        <begin position="62"/>
        <end position="74"/>
    </location>
</feature>
<feature type="compositionally biased region" description="Polar residues" evidence="7">
    <location>
        <begin position="1296"/>
        <end position="1311"/>
    </location>
</feature>
<feature type="compositionally biased region" description="Low complexity" evidence="7">
    <location>
        <begin position="1312"/>
        <end position="1327"/>
    </location>
</feature>